<dbReference type="Proteomes" id="UP001240236">
    <property type="component" value="Unassembled WGS sequence"/>
</dbReference>
<evidence type="ECO:0000256" key="4">
    <source>
        <dbReference type="ARBA" id="ARBA00022692"/>
    </source>
</evidence>
<dbReference type="RefSeq" id="WP_307235304.1">
    <property type="nucleotide sequence ID" value="NZ_JAUSUZ010000001.1"/>
</dbReference>
<keyword evidence="2" id="KW-0813">Transport</keyword>
<sequence length="612" mass="61371">MTHDPGRPAARPGRPVLADAVRPWRDGAGATLRRAAAALIRPDAVITGLSRTSAVAAVVALVGLLPWLSGRDPALTVLRGRAAEREATPEALAAVRAQLGLDAGPLPLLGGWLSGVLRGDFGTSWVSGRPVLPGLLAAAGVSLTLMAFAVIVAIVVATALTAPALRAAVRGRPRTSGGAVAAALTALPEFLLASVLLIVGAVWLRAFPPYGWDGPHSAVLPALALGVPAGGLIGMLCADAVSRAAHEPWLTTWATAGAGRARTGAALLRRALPSLVPQAGLVVIGLTGGAVAVERVFAIPGLGRVTLGAAQTQDLPVLQGGVLILLLLGVAAGIAAAVARRRMLGAPVRTGSLPGFDHQTVPRRGLWITAAAAVLVLATVTVAGLLRDPYAANRGRLAAPSWALPLGADASGRDLLARLGHGAAATIGTALLLCAACLVIGLLAGLLPRVATGPIEITNAAPPVLSGLLVAAAAGPSTGAAAAAVLAVGWAPLAAHTAALLAEARAQPYVRILPVLGVGPVRVLALHIVPGLLGPLVRHAVARIPGIALALAALGFLGLGPQPPVPDWGLVLSEGLPYVERAPWTVFGPCLSLVALSVLAVVTSALRRRPAV</sequence>
<dbReference type="EMBL" id="JAUSUZ010000001">
    <property type="protein sequence ID" value="MDQ0364139.1"/>
    <property type="molecule type" value="Genomic_DNA"/>
</dbReference>
<feature type="domain" description="ABC transmembrane type-1" evidence="8">
    <location>
        <begin position="179"/>
        <end position="341"/>
    </location>
</feature>
<dbReference type="InterPro" id="IPR000515">
    <property type="entry name" value="MetI-like"/>
</dbReference>
<feature type="transmembrane region" description="Helical" evidence="7">
    <location>
        <begin position="366"/>
        <end position="386"/>
    </location>
</feature>
<evidence type="ECO:0000256" key="2">
    <source>
        <dbReference type="ARBA" id="ARBA00022448"/>
    </source>
</evidence>
<comment type="subcellular location">
    <subcellularLocation>
        <location evidence="1">Cell membrane</location>
        <topology evidence="1">Multi-pass membrane protein</topology>
    </subcellularLocation>
</comment>
<feature type="transmembrane region" description="Helical" evidence="7">
    <location>
        <begin position="423"/>
        <end position="447"/>
    </location>
</feature>
<organism evidence="9 10">
    <name type="scientific">Catenuloplanes indicus</name>
    <dbReference type="NCBI Taxonomy" id="137267"/>
    <lineage>
        <taxon>Bacteria</taxon>
        <taxon>Bacillati</taxon>
        <taxon>Actinomycetota</taxon>
        <taxon>Actinomycetes</taxon>
        <taxon>Micromonosporales</taxon>
        <taxon>Micromonosporaceae</taxon>
        <taxon>Catenuloplanes</taxon>
    </lineage>
</organism>
<evidence type="ECO:0000313" key="9">
    <source>
        <dbReference type="EMBL" id="MDQ0364139.1"/>
    </source>
</evidence>
<feature type="transmembrane region" description="Helical" evidence="7">
    <location>
        <begin position="468"/>
        <end position="492"/>
    </location>
</feature>
<feature type="domain" description="ABC transmembrane type-1" evidence="8">
    <location>
        <begin position="439"/>
        <end position="600"/>
    </location>
</feature>
<evidence type="ECO:0000313" key="10">
    <source>
        <dbReference type="Proteomes" id="UP001240236"/>
    </source>
</evidence>
<keyword evidence="4 7" id="KW-0812">Transmembrane</keyword>
<feature type="transmembrane region" description="Helical" evidence="7">
    <location>
        <begin position="181"/>
        <end position="206"/>
    </location>
</feature>
<dbReference type="Pfam" id="PF00528">
    <property type="entry name" value="BPD_transp_1"/>
    <property type="match status" value="2"/>
</dbReference>
<evidence type="ECO:0000256" key="7">
    <source>
        <dbReference type="SAM" id="Phobius"/>
    </source>
</evidence>
<feature type="transmembrane region" description="Helical" evidence="7">
    <location>
        <begin position="540"/>
        <end position="562"/>
    </location>
</feature>
<feature type="transmembrane region" description="Helical" evidence="7">
    <location>
        <begin position="218"/>
        <end position="238"/>
    </location>
</feature>
<feature type="transmembrane region" description="Helical" evidence="7">
    <location>
        <begin position="135"/>
        <end position="160"/>
    </location>
</feature>
<keyword evidence="5 7" id="KW-1133">Transmembrane helix</keyword>
<dbReference type="GO" id="GO:0005886">
    <property type="term" value="C:plasma membrane"/>
    <property type="evidence" value="ECO:0007669"/>
    <property type="project" value="UniProtKB-SubCell"/>
</dbReference>
<evidence type="ECO:0000259" key="8">
    <source>
        <dbReference type="Pfam" id="PF00528"/>
    </source>
</evidence>
<protein>
    <submittedName>
        <fullName evidence="9">Peptide/nickel transport system permease protein</fullName>
    </submittedName>
</protein>
<evidence type="ECO:0000256" key="1">
    <source>
        <dbReference type="ARBA" id="ARBA00004651"/>
    </source>
</evidence>
<reference evidence="9 10" key="1">
    <citation type="submission" date="2023-07" db="EMBL/GenBank/DDBJ databases">
        <title>Sequencing the genomes of 1000 actinobacteria strains.</title>
        <authorList>
            <person name="Klenk H.-P."/>
        </authorList>
    </citation>
    <scope>NUCLEOTIDE SEQUENCE [LARGE SCALE GENOMIC DNA]</scope>
    <source>
        <strain evidence="9 10">DSM 44709</strain>
    </source>
</reference>
<evidence type="ECO:0000256" key="3">
    <source>
        <dbReference type="ARBA" id="ARBA00022475"/>
    </source>
</evidence>
<accession>A0AAE3VVL4</accession>
<keyword evidence="3" id="KW-1003">Cell membrane</keyword>
<feature type="transmembrane region" description="Helical" evidence="7">
    <location>
        <begin position="279"/>
        <end position="297"/>
    </location>
</feature>
<dbReference type="PANTHER" id="PTHR43163">
    <property type="entry name" value="DIPEPTIDE TRANSPORT SYSTEM PERMEASE PROTEIN DPPB-RELATED"/>
    <property type="match status" value="1"/>
</dbReference>
<proteinExistence type="predicted"/>
<comment type="caution">
    <text evidence="9">The sequence shown here is derived from an EMBL/GenBank/DDBJ whole genome shotgun (WGS) entry which is preliminary data.</text>
</comment>
<dbReference type="PANTHER" id="PTHR43163:SF6">
    <property type="entry name" value="DIPEPTIDE TRANSPORT SYSTEM PERMEASE PROTEIN DPPB-RELATED"/>
    <property type="match status" value="1"/>
</dbReference>
<feature type="transmembrane region" description="Helical" evidence="7">
    <location>
        <begin position="317"/>
        <end position="339"/>
    </location>
</feature>
<evidence type="ECO:0000256" key="6">
    <source>
        <dbReference type="ARBA" id="ARBA00023136"/>
    </source>
</evidence>
<evidence type="ECO:0000256" key="5">
    <source>
        <dbReference type="ARBA" id="ARBA00022989"/>
    </source>
</evidence>
<dbReference type="GO" id="GO:0055085">
    <property type="term" value="P:transmembrane transport"/>
    <property type="evidence" value="ECO:0007669"/>
    <property type="project" value="InterPro"/>
</dbReference>
<feature type="transmembrane region" description="Helical" evidence="7">
    <location>
        <begin position="512"/>
        <end position="533"/>
    </location>
</feature>
<keyword evidence="6 7" id="KW-0472">Membrane</keyword>
<feature type="transmembrane region" description="Helical" evidence="7">
    <location>
        <begin position="49"/>
        <end position="68"/>
    </location>
</feature>
<gene>
    <name evidence="9" type="ORF">J2S42_000808</name>
</gene>
<dbReference type="AlphaFoldDB" id="A0AAE3VVL4"/>
<name>A0AAE3VVL4_9ACTN</name>
<feature type="transmembrane region" description="Helical" evidence="7">
    <location>
        <begin position="582"/>
        <end position="606"/>
    </location>
</feature>
<keyword evidence="10" id="KW-1185">Reference proteome</keyword>